<dbReference type="RefSeq" id="WP_071658822.1">
    <property type="nucleotide sequence ID" value="NZ_MLCF01000197.1"/>
</dbReference>
<dbReference type="GO" id="GO:0003677">
    <property type="term" value="F:DNA binding"/>
    <property type="evidence" value="ECO:0007669"/>
    <property type="project" value="UniProtKB-KW"/>
</dbReference>
<dbReference type="OrthoDB" id="4326943at2"/>
<keyword evidence="1" id="KW-0238">DNA-binding</keyword>
<name>A0A1J7B9A0_9ACTN</name>
<gene>
    <name evidence="2" type="ORF">BIV57_22810</name>
</gene>
<protein>
    <submittedName>
        <fullName evidence="2">Uncharacterized protein</fullName>
    </submittedName>
</protein>
<dbReference type="Proteomes" id="UP000243342">
    <property type="component" value="Unassembled WGS sequence"/>
</dbReference>
<dbReference type="AlphaFoldDB" id="A0A1J7B9A0"/>
<accession>A0A1J7B9A0</accession>
<evidence type="ECO:0000313" key="3">
    <source>
        <dbReference type="Proteomes" id="UP000243342"/>
    </source>
</evidence>
<dbReference type="InterPro" id="IPR010998">
    <property type="entry name" value="Integrase_recombinase_N"/>
</dbReference>
<dbReference type="Gene3D" id="1.10.150.130">
    <property type="match status" value="1"/>
</dbReference>
<dbReference type="EMBL" id="MLCF01000197">
    <property type="protein sequence ID" value="OIV35219.1"/>
    <property type="molecule type" value="Genomic_DNA"/>
</dbReference>
<sequence>MIDEQRHTKSSATVGEVLDRRLEVNEVEESTRDRNGIAIRCYLKPTFGSVKAHRLEPEAVELY</sequence>
<proteinExistence type="predicted"/>
<keyword evidence="3" id="KW-1185">Reference proteome</keyword>
<organism evidence="2 3">
    <name type="scientific">Mangrovactinospora gilvigrisea</name>
    <dbReference type="NCBI Taxonomy" id="1428644"/>
    <lineage>
        <taxon>Bacteria</taxon>
        <taxon>Bacillati</taxon>
        <taxon>Actinomycetota</taxon>
        <taxon>Actinomycetes</taxon>
        <taxon>Kitasatosporales</taxon>
        <taxon>Streptomycetaceae</taxon>
        <taxon>Mangrovactinospora</taxon>
    </lineage>
</organism>
<evidence type="ECO:0000256" key="1">
    <source>
        <dbReference type="ARBA" id="ARBA00023125"/>
    </source>
</evidence>
<reference evidence="2 3" key="1">
    <citation type="submission" date="2016-10" db="EMBL/GenBank/DDBJ databases">
        <title>Genome sequence of Streptomyces gilvigriseus MUSC 26.</title>
        <authorList>
            <person name="Lee L.-H."/>
            <person name="Ser H.-L."/>
        </authorList>
    </citation>
    <scope>NUCLEOTIDE SEQUENCE [LARGE SCALE GENOMIC DNA]</scope>
    <source>
        <strain evidence="2 3">MUSC 26</strain>
    </source>
</reference>
<dbReference type="STRING" id="1428644.BIV57_22810"/>
<comment type="caution">
    <text evidence="2">The sequence shown here is derived from an EMBL/GenBank/DDBJ whole genome shotgun (WGS) entry which is preliminary data.</text>
</comment>
<evidence type="ECO:0000313" key="2">
    <source>
        <dbReference type="EMBL" id="OIV35219.1"/>
    </source>
</evidence>